<evidence type="ECO:0000313" key="4">
    <source>
        <dbReference type="Proteomes" id="UP000543642"/>
    </source>
</evidence>
<evidence type="ECO:0000259" key="2">
    <source>
        <dbReference type="Pfam" id="PF01206"/>
    </source>
</evidence>
<comment type="similarity">
    <text evidence="1">Belongs to the sulfur carrier protein TusA family.</text>
</comment>
<accession>A0A7W8M4U6</accession>
<evidence type="ECO:0000256" key="1">
    <source>
        <dbReference type="ARBA" id="ARBA00008984"/>
    </source>
</evidence>
<protein>
    <submittedName>
        <fullName evidence="3">TusA-related sulfurtransferase</fullName>
    </submittedName>
</protein>
<dbReference type="InterPro" id="IPR036868">
    <property type="entry name" value="TusA-like_sf"/>
</dbReference>
<dbReference type="AlphaFoldDB" id="A0A7W8M4U6"/>
<reference evidence="3 4" key="1">
    <citation type="submission" date="2020-08" db="EMBL/GenBank/DDBJ databases">
        <title>Genomic Encyclopedia of Type Strains, Phase IV (KMG-IV): sequencing the most valuable type-strain genomes for metagenomic binning, comparative biology and taxonomic classification.</title>
        <authorList>
            <person name="Goeker M."/>
        </authorList>
    </citation>
    <scope>NUCLEOTIDE SEQUENCE [LARGE SCALE GENOMIC DNA]</scope>
    <source>
        <strain evidence="3 4">DSM 106146</strain>
    </source>
</reference>
<proteinExistence type="inferred from homology"/>
<sequence>MKQIDARGYICPTPVLMVQKEVKDSAPSELEVLVDDRCAVENVTRFGTNQGYAVTTESYNGDEFKLTLKK</sequence>
<keyword evidence="3" id="KW-0808">Transferase</keyword>
<dbReference type="Proteomes" id="UP000543642">
    <property type="component" value="Unassembled WGS sequence"/>
</dbReference>
<dbReference type="Gene3D" id="3.30.110.40">
    <property type="entry name" value="TusA-like domain"/>
    <property type="match status" value="1"/>
</dbReference>
<dbReference type="SUPFAM" id="SSF64307">
    <property type="entry name" value="SirA-like"/>
    <property type="match status" value="1"/>
</dbReference>
<organism evidence="3 4">
    <name type="scientific">Catenibacillus scindens</name>
    <dbReference type="NCBI Taxonomy" id="673271"/>
    <lineage>
        <taxon>Bacteria</taxon>
        <taxon>Bacillati</taxon>
        <taxon>Bacillota</taxon>
        <taxon>Clostridia</taxon>
        <taxon>Lachnospirales</taxon>
        <taxon>Lachnospiraceae</taxon>
        <taxon>Catenibacillus</taxon>
    </lineage>
</organism>
<dbReference type="PANTHER" id="PTHR33279">
    <property type="entry name" value="SULFUR CARRIER PROTEIN YEDF-RELATED"/>
    <property type="match status" value="1"/>
</dbReference>
<dbReference type="InterPro" id="IPR001455">
    <property type="entry name" value="TusA-like"/>
</dbReference>
<comment type="caution">
    <text evidence="3">The sequence shown here is derived from an EMBL/GenBank/DDBJ whole genome shotgun (WGS) entry which is preliminary data.</text>
</comment>
<dbReference type="Pfam" id="PF01206">
    <property type="entry name" value="TusA"/>
    <property type="match status" value="1"/>
</dbReference>
<name>A0A7W8M4U6_9FIRM</name>
<gene>
    <name evidence="3" type="ORF">HNP82_001037</name>
</gene>
<evidence type="ECO:0000313" key="3">
    <source>
        <dbReference type="EMBL" id="MBB5263932.1"/>
    </source>
</evidence>
<keyword evidence="4" id="KW-1185">Reference proteome</keyword>
<dbReference type="EMBL" id="JACHFW010000003">
    <property type="protein sequence ID" value="MBB5263932.1"/>
    <property type="molecule type" value="Genomic_DNA"/>
</dbReference>
<feature type="domain" description="UPF0033" evidence="2">
    <location>
        <begin position="2"/>
        <end position="70"/>
    </location>
</feature>
<dbReference type="GO" id="GO:0016740">
    <property type="term" value="F:transferase activity"/>
    <property type="evidence" value="ECO:0007669"/>
    <property type="project" value="UniProtKB-KW"/>
</dbReference>
<dbReference type="RefSeq" id="WP_183772201.1">
    <property type="nucleotide sequence ID" value="NZ_JACHFW010000003.1"/>
</dbReference>
<dbReference type="PANTHER" id="PTHR33279:SF6">
    <property type="entry name" value="SULFUR CARRIER PROTEIN YEDF-RELATED"/>
    <property type="match status" value="1"/>
</dbReference>